<dbReference type="AlphaFoldDB" id="A0A1W6LAT5"/>
<dbReference type="Pfam" id="PF01425">
    <property type="entry name" value="Amidase"/>
    <property type="match status" value="1"/>
</dbReference>
<organism evidence="2 3">
    <name type="scientific">Piscinibacter gummiphilus</name>
    <dbReference type="NCBI Taxonomy" id="946333"/>
    <lineage>
        <taxon>Bacteria</taxon>
        <taxon>Pseudomonadati</taxon>
        <taxon>Pseudomonadota</taxon>
        <taxon>Betaproteobacteria</taxon>
        <taxon>Burkholderiales</taxon>
        <taxon>Sphaerotilaceae</taxon>
        <taxon>Piscinibacter</taxon>
    </lineage>
</organism>
<dbReference type="PROSITE" id="PS00571">
    <property type="entry name" value="AMIDASES"/>
    <property type="match status" value="1"/>
</dbReference>
<dbReference type="PANTHER" id="PTHR11895:SF7">
    <property type="entry name" value="GLUTAMYL-TRNA(GLN) AMIDOTRANSFERASE SUBUNIT A, MITOCHONDRIAL"/>
    <property type="match status" value="1"/>
</dbReference>
<dbReference type="GO" id="GO:0003824">
    <property type="term" value="F:catalytic activity"/>
    <property type="evidence" value="ECO:0007669"/>
    <property type="project" value="InterPro"/>
</dbReference>
<evidence type="ECO:0000313" key="2">
    <source>
        <dbReference type="EMBL" id="ARN21307.1"/>
    </source>
</evidence>
<proteinExistence type="inferred from homology"/>
<sequence length="498" mass="53046">MTRPLPFSWETWGRLGAVELAEHVRRRDVAPEEVAAQAHAAAAATHEPLQALVELFDTPAEAPDLALPDGHRTRGLLAGVPLFLKDLGSSVAGVLRENGSALHRGERTNRTDPLIAAWLREGAQVPGRTTTAELGMAYDTTTVYNGLQVTRNPWDVSRTAGGSSGGSGALVAAGVTPLAHATDGAGSIRIPAAFNGLVGLKVTRGRSPLPWHVNELLNTSMVEGVIARHLADAALALDAATRHRAPAGKQFLAAGFDPTDAVAALRDVPRRLRIGVTTDGLGRPTAPDAAVIARVRRVAETLARAGHDVEEIPSAHLPDWGSVWRSFETFWAGMRAASWEVAKGVPGAELRAALSPMVRAYWDASARYDKGDVMRYQAANVSHTLAFATLLERHDVLLMPAFPYATPPANGDWSPALAHDFDTFLQRFLDSGRYTIPANETGLPALVLPTGPGDDGLPIGVQLYGRWREETELLRAGAAVQAAIGTPDGVPRVHVSRL</sequence>
<evidence type="ECO:0000313" key="3">
    <source>
        <dbReference type="Proteomes" id="UP000193427"/>
    </source>
</evidence>
<dbReference type="Proteomes" id="UP000193427">
    <property type="component" value="Chromosome"/>
</dbReference>
<name>A0A1W6LAT5_9BURK</name>
<comment type="similarity">
    <text evidence="1">Belongs to the amidase family.</text>
</comment>
<keyword evidence="3" id="KW-1185">Reference proteome</keyword>
<dbReference type="EMBL" id="CP015118">
    <property type="protein sequence ID" value="ARN21307.1"/>
    <property type="molecule type" value="Genomic_DNA"/>
</dbReference>
<dbReference type="RefSeq" id="WP_085751597.1">
    <property type="nucleotide sequence ID" value="NZ_BSPR01000013.1"/>
</dbReference>
<dbReference type="PANTHER" id="PTHR11895">
    <property type="entry name" value="TRANSAMIDASE"/>
    <property type="match status" value="1"/>
</dbReference>
<gene>
    <name evidence="2" type="ORF">A4W93_16150</name>
</gene>
<dbReference type="InterPro" id="IPR023631">
    <property type="entry name" value="Amidase_dom"/>
</dbReference>
<dbReference type="Gene3D" id="3.90.1300.10">
    <property type="entry name" value="Amidase signature (AS) domain"/>
    <property type="match status" value="1"/>
</dbReference>
<evidence type="ECO:0000256" key="1">
    <source>
        <dbReference type="ARBA" id="ARBA00009199"/>
    </source>
</evidence>
<dbReference type="KEGG" id="rgu:A4W93_16150"/>
<protein>
    <submittedName>
        <fullName evidence="2">Uncharacterized protein</fullName>
    </submittedName>
</protein>
<dbReference type="InterPro" id="IPR036928">
    <property type="entry name" value="AS_sf"/>
</dbReference>
<dbReference type="InterPro" id="IPR020556">
    <property type="entry name" value="Amidase_CS"/>
</dbReference>
<dbReference type="SUPFAM" id="SSF75304">
    <property type="entry name" value="Amidase signature (AS) enzymes"/>
    <property type="match status" value="1"/>
</dbReference>
<reference evidence="2 3" key="1">
    <citation type="submission" date="2016-04" db="EMBL/GenBank/DDBJ databases">
        <title>Complete genome sequence of natural rubber-degrading, novel Gram-negative bacterium, Rhizobacter gummiphilus strain NS21.</title>
        <authorList>
            <person name="Tabata M."/>
            <person name="Kasai D."/>
            <person name="Fukuda M."/>
        </authorList>
    </citation>
    <scope>NUCLEOTIDE SEQUENCE [LARGE SCALE GENOMIC DNA]</scope>
    <source>
        <strain evidence="2 3">NS21</strain>
    </source>
</reference>
<dbReference type="STRING" id="946333.A4W93_16150"/>
<dbReference type="InterPro" id="IPR000120">
    <property type="entry name" value="Amidase"/>
</dbReference>
<dbReference type="OrthoDB" id="8576090at2"/>
<accession>A0A1W6LAT5</accession>